<feature type="binding site" evidence="6">
    <location>
        <begin position="120"/>
        <end position="122"/>
    </location>
    <ligand>
        <name>substrate</name>
    </ligand>
</feature>
<evidence type="ECO:0000256" key="3">
    <source>
        <dbReference type="ARBA" id="ARBA00022490"/>
    </source>
</evidence>
<gene>
    <name evidence="6 7" type="primary">rbsD</name>
    <name evidence="7" type="ORF">PML95_09865</name>
</gene>
<evidence type="ECO:0000256" key="4">
    <source>
        <dbReference type="ARBA" id="ARBA00023235"/>
    </source>
</evidence>
<dbReference type="RefSeq" id="WP_272163326.1">
    <property type="nucleotide sequence ID" value="NZ_CP116507.1"/>
</dbReference>
<dbReference type="GO" id="GO:0016872">
    <property type="term" value="F:intramolecular lyase activity"/>
    <property type="evidence" value="ECO:0007669"/>
    <property type="project" value="UniProtKB-UniRule"/>
</dbReference>
<keyword evidence="5 6" id="KW-0119">Carbohydrate metabolism</keyword>
<comment type="function">
    <text evidence="6">Catalyzes the interconversion of beta-pyran and beta-furan forms of D-ribose.</text>
</comment>
<dbReference type="Pfam" id="PF05025">
    <property type="entry name" value="RbsD_FucU"/>
    <property type="match status" value="1"/>
</dbReference>
<dbReference type="GO" id="GO:0005829">
    <property type="term" value="C:cytosol"/>
    <property type="evidence" value="ECO:0007669"/>
    <property type="project" value="TreeGrafter"/>
</dbReference>
<dbReference type="InterPro" id="IPR007721">
    <property type="entry name" value="RbsD_FucU"/>
</dbReference>
<organism evidence="7 8">
    <name type="scientific">Vagococcus lutrae</name>
    <dbReference type="NCBI Taxonomy" id="81947"/>
    <lineage>
        <taxon>Bacteria</taxon>
        <taxon>Bacillati</taxon>
        <taxon>Bacillota</taxon>
        <taxon>Bacilli</taxon>
        <taxon>Lactobacillales</taxon>
        <taxon>Enterococcaceae</taxon>
        <taxon>Vagococcus</taxon>
    </lineage>
</organism>
<dbReference type="EMBL" id="CP116507">
    <property type="protein sequence ID" value="WCG22675.1"/>
    <property type="molecule type" value="Genomic_DNA"/>
</dbReference>
<dbReference type="InterPro" id="IPR023064">
    <property type="entry name" value="D-ribose_pyranase"/>
</dbReference>
<evidence type="ECO:0000256" key="5">
    <source>
        <dbReference type="ARBA" id="ARBA00023277"/>
    </source>
</evidence>
<dbReference type="InterPro" id="IPR023750">
    <property type="entry name" value="RbsD-like_sf"/>
</dbReference>
<evidence type="ECO:0000313" key="7">
    <source>
        <dbReference type="EMBL" id="WCG22675.1"/>
    </source>
</evidence>
<keyword evidence="4 6" id="KW-0413">Isomerase</keyword>
<feature type="active site" description="Proton donor" evidence="6">
    <location>
        <position position="20"/>
    </location>
</feature>
<dbReference type="PANTHER" id="PTHR37831">
    <property type="entry name" value="D-RIBOSE PYRANASE"/>
    <property type="match status" value="1"/>
</dbReference>
<dbReference type="HAMAP" id="MF_01661">
    <property type="entry name" value="D_rib_pyranase"/>
    <property type="match status" value="1"/>
</dbReference>
<dbReference type="Proteomes" id="UP001179600">
    <property type="component" value="Chromosome"/>
</dbReference>
<dbReference type="Gene3D" id="3.40.1650.10">
    <property type="entry name" value="RbsD-like domain"/>
    <property type="match status" value="1"/>
</dbReference>
<dbReference type="PANTHER" id="PTHR37831:SF1">
    <property type="entry name" value="D-RIBOSE PYRANASE"/>
    <property type="match status" value="1"/>
</dbReference>
<protein>
    <recommendedName>
        <fullName evidence="2 6">D-ribose pyranase</fullName>
        <ecNumber evidence="2 6">5.4.99.62</ecNumber>
    </recommendedName>
</protein>
<dbReference type="GO" id="GO:0048029">
    <property type="term" value="F:monosaccharide binding"/>
    <property type="evidence" value="ECO:0007669"/>
    <property type="project" value="InterPro"/>
</dbReference>
<name>A0AAE9XL38_9ENTE</name>
<sequence>MKKHGILNSEISKVLADLGHTDQLIIADAGLPVPKGIKKIDVALTLGTPDFLTVLDCVMDDMEIEKITLANEIVPQNPEMAYAMQQRFSEEMIDWVSHETLKEQSQQAVAVIRTGEATPFANVILHAGVLF</sequence>
<dbReference type="GO" id="GO:0062193">
    <property type="term" value="F:D-ribose pyranase activity"/>
    <property type="evidence" value="ECO:0007669"/>
    <property type="project" value="UniProtKB-EC"/>
</dbReference>
<dbReference type="EC" id="5.4.99.62" evidence="2 6"/>
<proteinExistence type="inferred from homology"/>
<comment type="subcellular location">
    <subcellularLocation>
        <location evidence="6">Cytoplasm</location>
    </subcellularLocation>
</comment>
<keyword evidence="3 6" id="KW-0963">Cytoplasm</keyword>
<comment type="subunit">
    <text evidence="6">Homodecamer.</text>
</comment>
<evidence type="ECO:0000256" key="6">
    <source>
        <dbReference type="HAMAP-Rule" id="MF_01661"/>
    </source>
</evidence>
<dbReference type="GO" id="GO:0019303">
    <property type="term" value="P:D-ribose catabolic process"/>
    <property type="evidence" value="ECO:0007669"/>
    <property type="project" value="UniProtKB-UniRule"/>
</dbReference>
<evidence type="ECO:0000256" key="1">
    <source>
        <dbReference type="ARBA" id="ARBA00000223"/>
    </source>
</evidence>
<feature type="binding site" evidence="6">
    <location>
        <position position="28"/>
    </location>
    <ligand>
        <name>substrate</name>
    </ligand>
</feature>
<feature type="binding site" evidence="6">
    <location>
        <position position="98"/>
    </location>
    <ligand>
        <name>substrate</name>
    </ligand>
</feature>
<comment type="pathway">
    <text evidence="6">Carbohydrate metabolism; D-ribose degradation; D-ribose 5-phosphate from beta-D-ribopyranose: step 1/2.</text>
</comment>
<comment type="catalytic activity">
    <reaction evidence="1 6">
        <text>beta-D-ribopyranose = beta-D-ribofuranose</text>
        <dbReference type="Rhea" id="RHEA:25432"/>
        <dbReference type="ChEBI" id="CHEBI:27476"/>
        <dbReference type="ChEBI" id="CHEBI:47002"/>
        <dbReference type="EC" id="5.4.99.62"/>
    </reaction>
</comment>
<dbReference type="AlphaFoldDB" id="A0AAE9XL38"/>
<comment type="similarity">
    <text evidence="6">Belongs to the RbsD / FucU family. RbsD subfamily.</text>
</comment>
<dbReference type="NCBIfam" id="NF008761">
    <property type="entry name" value="PRK11797.1"/>
    <property type="match status" value="1"/>
</dbReference>
<evidence type="ECO:0000313" key="8">
    <source>
        <dbReference type="Proteomes" id="UP001179600"/>
    </source>
</evidence>
<dbReference type="SUPFAM" id="SSF102546">
    <property type="entry name" value="RbsD-like"/>
    <property type="match status" value="1"/>
</dbReference>
<accession>A0AAE9XL38</accession>
<evidence type="ECO:0000256" key="2">
    <source>
        <dbReference type="ARBA" id="ARBA00012862"/>
    </source>
</evidence>
<reference evidence="7" key="1">
    <citation type="submission" date="2023-01" db="EMBL/GenBank/DDBJ databases">
        <title>Oxazolidinone resistance genes in florfenicol resistant enterococci from beef cattle and veal calves at slaughter.</title>
        <authorList>
            <person name="Biggel M."/>
        </authorList>
    </citation>
    <scope>NUCLEOTIDE SEQUENCE</scope>
    <source>
        <strain evidence="7">K204-1</strain>
    </source>
</reference>